<evidence type="ECO:0000256" key="1">
    <source>
        <dbReference type="SAM" id="SignalP"/>
    </source>
</evidence>
<reference evidence="2" key="1">
    <citation type="submission" date="2022-03" db="EMBL/GenBank/DDBJ databases">
        <authorList>
            <person name="Martin C."/>
        </authorList>
    </citation>
    <scope>NUCLEOTIDE SEQUENCE</scope>
</reference>
<organism evidence="2 3">
    <name type="scientific">Owenia fusiformis</name>
    <name type="common">Polychaete worm</name>
    <dbReference type="NCBI Taxonomy" id="6347"/>
    <lineage>
        <taxon>Eukaryota</taxon>
        <taxon>Metazoa</taxon>
        <taxon>Spiralia</taxon>
        <taxon>Lophotrochozoa</taxon>
        <taxon>Annelida</taxon>
        <taxon>Polychaeta</taxon>
        <taxon>Sedentaria</taxon>
        <taxon>Canalipalpata</taxon>
        <taxon>Sabellida</taxon>
        <taxon>Oweniida</taxon>
        <taxon>Oweniidae</taxon>
        <taxon>Owenia</taxon>
    </lineage>
</organism>
<gene>
    <name evidence="2" type="ORF">OFUS_LOCUS5312</name>
</gene>
<comment type="caution">
    <text evidence="2">The sequence shown here is derived from an EMBL/GenBank/DDBJ whole genome shotgun (WGS) entry which is preliminary data.</text>
</comment>
<evidence type="ECO:0000313" key="3">
    <source>
        <dbReference type="Proteomes" id="UP000749559"/>
    </source>
</evidence>
<dbReference type="EMBL" id="CAIIXF020000002">
    <property type="protein sequence ID" value="CAH1778384.1"/>
    <property type="molecule type" value="Genomic_DNA"/>
</dbReference>
<proteinExistence type="predicted"/>
<evidence type="ECO:0000313" key="2">
    <source>
        <dbReference type="EMBL" id="CAH1778384.1"/>
    </source>
</evidence>
<dbReference type="Proteomes" id="UP000749559">
    <property type="component" value="Unassembled WGS sequence"/>
</dbReference>
<sequence>MHKISVICLLLVAVVAYLVLCDEVAKPRCRRRRFRGCNLENHQCVCKDQLACNNPFPYKSRWECRRDKQGKITIETNVHFTATALLLVSMENAAKRNVPK</sequence>
<keyword evidence="1" id="KW-0732">Signal</keyword>
<accession>A0A8S4NBA3</accession>
<name>A0A8S4NBA3_OWEFU</name>
<dbReference type="AlphaFoldDB" id="A0A8S4NBA3"/>
<evidence type="ECO:0008006" key="4">
    <source>
        <dbReference type="Google" id="ProtNLM"/>
    </source>
</evidence>
<protein>
    <recommendedName>
        <fullName evidence="4">Secreted protein</fullName>
    </recommendedName>
</protein>
<keyword evidence="3" id="KW-1185">Reference proteome</keyword>
<feature type="signal peptide" evidence="1">
    <location>
        <begin position="1"/>
        <end position="21"/>
    </location>
</feature>
<feature type="chain" id="PRO_5035890286" description="Secreted protein" evidence="1">
    <location>
        <begin position="22"/>
        <end position="100"/>
    </location>
</feature>